<accession>A0AAD9U009</accession>
<evidence type="ECO:0000259" key="2">
    <source>
        <dbReference type="Pfam" id="PF04937"/>
    </source>
</evidence>
<dbReference type="PANTHER" id="PTHR32166">
    <property type="entry name" value="OSJNBA0013A04.12 PROTEIN"/>
    <property type="match status" value="1"/>
</dbReference>
<dbReference type="PANTHER" id="PTHR32166:SF74">
    <property type="entry name" value="OS05G0256350 PROTEIN"/>
    <property type="match status" value="1"/>
</dbReference>
<dbReference type="Proteomes" id="UP001280121">
    <property type="component" value="Unassembled WGS sequence"/>
</dbReference>
<evidence type="ECO:0000313" key="3">
    <source>
        <dbReference type="EMBL" id="KAK2644933.1"/>
    </source>
</evidence>
<sequence>MDQFVNPINPKSSTSGKSRNIVKQHSFNDTILKERTHATQRYVTKLMYQAGIPFNVIDNDCFFQMVETICRFGPSFKPLSQWQLKEPLLKEEFETTKQAFKKQEQSWKVDGCSIMTDAWTVGHENIVQVVTDNASNNMVGTKMLKVKMPYIFWSSCATHTINLMRKGICKLPKFKNTFEEAKSLTNFIYTHHITLALMRKFTRKRNIMRLGVTRFASAFLILQSLLEKKDNLRAMFTSTDWEKCKRSKSVKGKSAYNTVLSTIFWNRVKYCIRVFSPLVRVLRLADGDRKPSMRFLYKELKKAKEKIREGLRNVEIHPVVKEIGAHLRRLINKRKRETDKKVDILLANDAINAQGWIVDDGDDEVEPGSGLDDGDVKDLEDDFQSNNSVVEENIEFASDDDVAFQLDEYVVEDEALETLS</sequence>
<evidence type="ECO:0000313" key="4">
    <source>
        <dbReference type="Proteomes" id="UP001280121"/>
    </source>
</evidence>
<feature type="domain" description="DUF659" evidence="2">
    <location>
        <begin position="121"/>
        <end position="183"/>
    </location>
</feature>
<evidence type="ECO:0000256" key="1">
    <source>
        <dbReference type="SAM" id="MobiDB-lite"/>
    </source>
</evidence>
<comment type="caution">
    <text evidence="3">The sequence shown here is derived from an EMBL/GenBank/DDBJ whole genome shotgun (WGS) entry which is preliminary data.</text>
</comment>
<feature type="compositionally biased region" description="Polar residues" evidence="1">
    <location>
        <begin position="9"/>
        <end position="20"/>
    </location>
</feature>
<dbReference type="SUPFAM" id="SSF53098">
    <property type="entry name" value="Ribonuclease H-like"/>
    <property type="match status" value="1"/>
</dbReference>
<reference evidence="3" key="1">
    <citation type="journal article" date="2023" name="Plant J.">
        <title>Genome sequences and population genomics provide insights into the demographic history, inbreeding, and mutation load of two 'living fossil' tree species of Dipteronia.</title>
        <authorList>
            <person name="Feng Y."/>
            <person name="Comes H.P."/>
            <person name="Chen J."/>
            <person name="Zhu S."/>
            <person name="Lu R."/>
            <person name="Zhang X."/>
            <person name="Li P."/>
            <person name="Qiu J."/>
            <person name="Olsen K.M."/>
            <person name="Qiu Y."/>
        </authorList>
    </citation>
    <scope>NUCLEOTIDE SEQUENCE</scope>
    <source>
        <strain evidence="3">KIB01</strain>
    </source>
</reference>
<proteinExistence type="predicted"/>
<name>A0AAD9U009_9ROSI</name>
<gene>
    <name evidence="3" type="ORF">Ddye_020128</name>
</gene>
<dbReference type="InterPro" id="IPR007021">
    <property type="entry name" value="DUF659"/>
</dbReference>
<organism evidence="3 4">
    <name type="scientific">Dipteronia dyeriana</name>
    <dbReference type="NCBI Taxonomy" id="168575"/>
    <lineage>
        <taxon>Eukaryota</taxon>
        <taxon>Viridiplantae</taxon>
        <taxon>Streptophyta</taxon>
        <taxon>Embryophyta</taxon>
        <taxon>Tracheophyta</taxon>
        <taxon>Spermatophyta</taxon>
        <taxon>Magnoliopsida</taxon>
        <taxon>eudicotyledons</taxon>
        <taxon>Gunneridae</taxon>
        <taxon>Pentapetalae</taxon>
        <taxon>rosids</taxon>
        <taxon>malvids</taxon>
        <taxon>Sapindales</taxon>
        <taxon>Sapindaceae</taxon>
        <taxon>Hippocastanoideae</taxon>
        <taxon>Acereae</taxon>
        <taxon>Dipteronia</taxon>
    </lineage>
</organism>
<keyword evidence="4" id="KW-1185">Reference proteome</keyword>
<dbReference type="Pfam" id="PF04937">
    <property type="entry name" value="DUF659"/>
    <property type="match status" value="1"/>
</dbReference>
<dbReference type="EMBL" id="JANJYI010000006">
    <property type="protein sequence ID" value="KAK2644933.1"/>
    <property type="molecule type" value="Genomic_DNA"/>
</dbReference>
<feature type="region of interest" description="Disordered" evidence="1">
    <location>
        <begin position="1"/>
        <end position="20"/>
    </location>
</feature>
<dbReference type="AlphaFoldDB" id="A0AAD9U009"/>
<dbReference type="InterPro" id="IPR012337">
    <property type="entry name" value="RNaseH-like_sf"/>
</dbReference>
<protein>
    <recommendedName>
        <fullName evidence="2">DUF659 domain-containing protein</fullName>
    </recommendedName>
</protein>